<dbReference type="EMBL" id="CP089982">
    <property type="protein sequence ID" value="WXA92842.1"/>
    <property type="molecule type" value="Genomic_DNA"/>
</dbReference>
<dbReference type="Gene3D" id="1.10.1130.10">
    <property type="entry name" value="Flavocytochrome C3, Chain A"/>
    <property type="match status" value="1"/>
</dbReference>
<feature type="domain" description="Cytochrome c-552/4" evidence="3">
    <location>
        <begin position="358"/>
        <end position="441"/>
    </location>
</feature>
<feature type="signal peptide" evidence="2">
    <location>
        <begin position="1"/>
        <end position="24"/>
    </location>
</feature>
<keyword evidence="1 2" id="KW-0732">Signal</keyword>
<sequence length="634" mass="68991">MRFWTALLCLSALCGLASTTCRPAAESRVPAHAAGQGHSVASNVTRDDYAGSAACEPCHADIHAAWQASAMHQMTRPAKDARILAPFDGTVFRFKEDTARLDRVGGERFVSIASPRYGDHKYRVTKVIGGHYREDFAGVDVSRPSALKVGPGEPGTSGEELVLPVSYVYKRKELRYKGYSVMLPERDGLRAGPVWQKTCIFCHNTAPYLSSFLGAIAGPAARGYQGEVVDPLLPKEKRWNFVVTDDAAFRRALAKEVDFLHGGAPLAAPDFQRSAASGESWDDLAPPQAAARAVVATRENFGERHLIEVGIGCESCHGGSKEHVSNPRVHPTFEPRASFLRIAKPGGPPSREELVNRTCARCHQVLFSGYAHTWEGGTRQRRAVNGPGGSNINSGEARDMLLGACRVSCVPCHEPHTRESGGRTRELDTAHSGNAMCTSCHAKLESRDALRAHAKHDPNGEGGRCIACHMPKKNMSLDGTLTRYHRIGSPLDPVRVERDRPLECALCHTEKSVATLLSDIQRLYGKRFDEGRLHALYPDWTQNALIATLESGKPHEQAVAMHLLGEMHYRDAAQSIARQMVHPVPIVRGYAERALESILGSSSPVDLHADNLTIEAATRAWLAAPPKSGATSGR</sequence>
<evidence type="ECO:0000313" key="5">
    <source>
        <dbReference type="Proteomes" id="UP001379533"/>
    </source>
</evidence>
<feature type="chain" id="PRO_5046409981" description="Cytochrome c-552/4 domain-containing protein" evidence="2">
    <location>
        <begin position="25"/>
        <end position="634"/>
    </location>
</feature>
<evidence type="ECO:0000259" key="3">
    <source>
        <dbReference type="Pfam" id="PF13435"/>
    </source>
</evidence>
<organism evidence="4 5">
    <name type="scientific">Pendulispora brunnea</name>
    <dbReference type="NCBI Taxonomy" id="2905690"/>
    <lineage>
        <taxon>Bacteria</taxon>
        <taxon>Pseudomonadati</taxon>
        <taxon>Myxococcota</taxon>
        <taxon>Myxococcia</taxon>
        <taxon>Myxococcales</taxon>
        <taxon>Sorangiineae</taxon>
        <taxon>Pendulisporaceae</taxon>
        <taxon>Pendulispora</taxon>
    </lineage>
</organism>
<evidence type="ECO:0000313" key="4">
    <source>
        <dbReference type="EMBL" id="WXA92842.1"/>
    </source>
</evidence>
<dbReference type="RefSeq" id="WP_394843442.1">
    <property type="nucleotide sequence ID" value="NZ_CP089982.1"/>
</dbReference>
<reference evidence="4 5" key="1">
    <citation type="submission" date="2021-12" db="EMBL/GenBank/DDBJ databases">
        <title>Discovery of the Pendulisporaceae a myxobacterial family with distinct sporulation behavior and unique specialized metabolism.</title>
        <authorList>
            <person name="Garcia R."/>
            <person name="Popoff A."/>
            <person name="Bader C.D."/>
            <person name="Loehr J."/>
            <person name="Walesch S."/>
            <person name="Walt C."/>
            <person name="Boldt J."/>
            <person name="Bunk B."/>
            <person name="Haeckl F.J.F.P.J."/>
            <person name="Gunesch A.P."/>
            <person name="Birkelbach J."/>
            <person name="Nuebel U."/>
            <person name="Pietschmann T."/>
            <person name="Bach T."/>
            <person name="Mueller R."/>
        </authorList>
    </citation>
    <scope>NUCLEOTIDE SEQUENCE [LARGE SCALE GENOMIC DNA]</scope>
    <source>
        <strain evidence="4 5">MSr12523</strain>
    </source>
</reference>
<dbReference type="InterPro" id="IPR036280">
    <property type="entry name" value="Multihaem_cyt_sf"/>
</dbReference>
<dbReference type="Pfam" id="PF13435">
    <property type="entry name" value="Cytochrome_C554"/>
    <property type="match status" value="1"/>
</dbReference>
<accession>A0ABZ2K6F0</accession>
<name>A0ABZ2K6F0_9BACT</name>
<dbReference type="Proteomes" id="UP001379533">
    <property type="component" value="Chromosome"/>
</dbReference>
<dbReference type="SUPFAM" id="SSF48695">
    <property type="entry name" value="Multiheme cytochromes"/>
    <property type="match status" value="1"/>
</dbReference>
<dbReference type="InterPro" id="IPR051829">
    <property type="entry name" value="Multiheme_Cytochr_ET"/>
</dbReference>
<evidence type="ECO:0000256" key="2">
    <source>
        <dbReference type="SAM" id="SignalP"/>
    </source>
</evidence>
<dbReference type="InterPro" id="IPR023155">
    <property type="entry name" value="Cyt_c-552/4"/>
</dbReference>
<evidence type="ECO:0000256" key="1">
    <source>
        <dbReference type="ARBA" id="ARBA00022729"/>
    </source>
</evidence>
<proteinExistence type="predicted"/>
<dbReference type="PANTHER" id="PTHR35038">
    <property type="entry name" value="DISSIMILATORY SULFITE REDUCTASE SIRA"/>
    <property type="match status" value="1"/>
</dbReference>
<gene>
    <name evidence="4" type="ORF">LZC95_41140</name>
</gene>
<dbReference type="PANTHER" id="PTHR35038:SF8">
    <property type="entry name" value="C-TYPE POLYHEME CYTOCHROME OMCC"/>
    <property type="match status" value="1"/>
</dbReference>
<protein>
    <recommendedName>
        <fullName evidence="3">Cytochrome c-552/4 domain-containing protein</fullName>
    </recommendedName>
</protein>
<keyword evidence="5" id="KW-1185">Reference proteome</keyword>